<feature type="domain" description="Reverse transcriptase" evidence="3">
    <location>
        <begin position="242"/>
        <end position="510"/>
    </location>
</feature>
<keyword evidence="5" id="KW-1185">Reference proteome</keyword>
<evidence type="ECO:0000313" key="4">
    <source>
        <dbReference type="EMBL" id="KAG7496751.1"/>
    </source>
</evidence>
<dbReference type="EMBL" id="JAGKHQ010000015">
    <property type="protein sequence ID" value="KAG7496751.1"/>
    <property type="molecule type" value="Genomic_DNA"/>
</dbReference>
<feature type="compositionally biased region" description="Basic and acidic residues" evidence="2">
    <location>
        <begin position="23"/>
        <end position="36"/>
    </location>
</feature>
<name>A0AAV6QTF7_SOLSE</name>
<evidence type="ECO:0000256" key="1">
    <source>
        <dbReference type="ARBA" id="ARBA00022737"/>
    </source>
</evidence>
<evidence type="ECO:0000256" key="2">
    <source>
        <dbReference type="SAM" id="MobiDB-lite"/>
    </source>
</evidence>
<dbReference type="Pfam" id="PF16474">
    <property type="entry name" value="KIND"/>
    <property type="match status" value="1"/>
</dbReference>
<proteinExistence type="predicted"/>
<organism evidence="4 5">
    <name type="scientific">Solea senegalensis</name>
    <name type="common">Senegalese sole</name>
    <dbReference type="NCBI Taxonomy" id="28829"/>
    <lineage>
        <taxon>Eukaryota</taxon>
        <taxon>Metazoa</taxon>
        <taxon>Chordata</taxon>
        <taxon>Craniata</taxon>
        <taxon>Vertebrata</taxon>
        <taxon>Euteleostomi</taxon>
        <taxon>Actinopterygii</taxon>
        <taxon>Neopterygii</taxon>
        <taxon>Teleostei</taxon>
        <taxon>Neoteleostei</taxon>
        <taxon>Acanthomorphata</taxon>
        <taxon>Carangaria</taxon>
        <taxon>Pleuronectiformes</taxon>
        <taxon>Pleuronectoidei</taxon>
        <taxon>Soleidae</taxon>
        <taxon>Solea</taxon>
    </lineage>
</organism>
<reference evidence="4 5" key="1">
    <citation type="journal article" date="2021" name="Sci. Rep.">
        <title>Chromosome anchoring in Senegalese sole (Solea senegalensis) reveals sex-associated markers and genome rearrangements in flatfish.</title>
        <authorList>
            <person name="Guerrero-Cozar I."/>
            <person name="Gomez-Garrido J."/>
            <person name="Berbel C."/>
            <person name="Martinez-Blanch J.F."/>
            <person name="Alioto T."/>
            <person name="Claros M.G."/>
            <person name="Gagnaire P.A."/>
            <person name="Manchado M."/>
        </authorList>
    </citation>
    <scope>NUCLEOTIDE SEQUENCE [LARGE SCALE GENOMIC DNA]</scope>
    <source>
        <strain evidence="4">Sse05_10M</strain>
    </source>
</reference>
<dbReference type="Pfam" id="PF00078">
    <property type="entry name" value="RVT_1"/>
    <property type="match status" value="1"/>
</dbReference>
<dbReference type="PROSITE" id="PS50878">
    <property type="entry name" value="RT_POL"/>
    <property type="match status" value="1"/>
</dbReference>
<keyword evidence="1" id="KW-0677">Repeat</keyword>
<dbReference type="CDD" id="cd01650">
    <property type="entry name" value="RT_nLTR_like"/>
    <property type="match status" value="1"/>
</dbReference>
<feature type="compositionally biased region" description="Acidic residues" evidence="2">
    <location>
        <begin position="601"/>
        <end position="618"/>
    </location>
</feature>
<sequence>MDGPQVDDPSNGKMANETATAEKGQEDKGKENQRKYDKDMTLQIELQGTEKVTIMELLKCVQELCSGLMACRYTGENKYEVIMTNAMGKRRLLDGFKIGTTTVLANKLDNDELVVSFLGLPAYITDKEILDKLYGWGVSAVSPIKRRMWPGTNIADGTRYLKLYSSSPVRQYDQEMVIKAITNKLGTEDKVWCDQPLTTSEIEATISGLHKNKSPGIDGLTTDFFQAFKDKLSPILQSVFQEIDSRGYAPETLTSGLITIVYKNKGDKTNLQNYRPISLLNTDYKILTKALANKLKTVIPGLVHQAQAYSIPNRDISDPILSTKSALSQMSNSGGIYLGVDFEKAFDCVEHEFLWATLKQFGFGQSFRKTIQVLYNNAHSQLKINGLLTPKIKINRSIRQGCPLSSLLYSLVAEPLALLINQNQSIQGIRADNGAVCKMISYADDTNIMVKDEKSLNVALDIIDNYCAASGAKINEKKSTIMYCGAVARSPGRWQFREEKACVRVLGVYLGCDGVAARDQTWHEVLEKIKKTLGMWKMRKLTLKDKYKPAPTSLEVIDSLGVMIYKALDYGLKENEERELSPPLEHLIDMMTNHNKSESDPCPDEGYEATEEEDECEEEEEEELVSATTNCTVARIRNYRDLILVGCFVKYL</sequence>
<accession>A0AAV6QTF7</accession>
<dbReference type="AlphaFoldDB" id="A0AAV6QTF7"/>
<feature type="region of interest" description="Disordered" evidence="2">
    <location>
        <begin position="593"/>
        <end position="618"/>
    </location>
</feature>
<evidence type="ECO:0000259" key="3">
    <source>
        <dbReference type="PROSITE" id="PS50878"/>
    </source>
</evidence>
<feature type="region of interest" description="Disordered" evidence="2">
    <location>
        <begin position="1"/>
        <end position="36"/>
    </location>
</feature>
<comment type="caution">
    <text evidence="4">The sequence shown here is derived from an EMBL/GenBank/DDBJ whole genome shotgun (WGS) entry which is preliminary data.</text>
</comment>
<evidence type="ECO:0000313" key="5">
    <source>
        <dbReference type="Proteomes" id="UP000693946"/>
    </source>
</evidence>
<protein>
    <recommendedName>
        <fullName evidence="3">Reverse transcriptase domain-containing protein</fullName>
    </recommendedName>
</protein>
<dbReference type="PANTHER" id="PTHR31635:SF196">
    <property type="entry name" value="REVERSE TRANSCRIPTASE DOMAIN-CONTAINING PROTEIN-RELATED"/>
    <property type="match status" value="1"/>
</dbReference>
<dbReference type="Proteomes" id="UP000693946">
    <property type="component" value="Linkage Group LG3"/>
</dbReference>
<dbReference type="SMART" id="SM00750">
    <property type="entry name" value="KIND"/>
    <property type="match status" value="1"/>
</dbReference>
<dbReference type="PANTHER" id="PTHR31635">
    <property type="entry name" value="REVERSE TRANSCRIPTASE DOMAIN-CONTAINING PROTEIN-RELATED"/>
    <property type="match status" value="1"/>
</dbReference>
<dbReference type="InterPro" id="IPR000477">
    <property type="entry name" value="RT_dom"/>
</dbReference>
<gene>
    <name evidence="4" type="ORF">JOB18_024398</name>
</gene>
<dbReference type="InterPro" id="IPR011019">
    <property type="entry name" value="KIND_dom"/>
</dbReference>